<dbReference type="InterPro" id="IPR041899">
    <property type="entry name" value="MAGE_WH2"/>
</dbReference>
<dbReference type="InterPro" id="IPR037445">
    <property type="entry name" value="MAGE"/>
</dbReference>
<sequence length="261" mass="30152">MPRTNKQPDNDRIPSSQVSATQAEKAHSSMDRGEQEKKLHDLVQFLLIMDQKKLPIKKLDINKQVLKEHSKALPVMMKLAEEKLRKIFGIELVSLEDKQKGTYILVNTLDTDVDEQLESDPNLTLTPVDWSDENHAKTGLLMVVLSAIFMNGEVMVDSQLYHMLRKLKVDQDVTHPVFGDVKKQLTVEFVRQGYLEYTRQPNTDPPVFEFRWGFRAKKEITKRNCLDFVSQLYEKNPEEWVSQYQVVVEEEGEEEEGSSAS</sequence>
<dbReference type="InterPro" id="IPR041898">
    <property type="entry name" value="MAGE_WH1"/>
</dbReference>
<proteinExistence type="predicted"/>
<feature type="region of interest" description="Disordered" evidence="1">
    <location>
        <begin position="1"/>
        <end position="35"/>
    </location>
</feature>
<accession>K1RBD3</accession>
<dbReference type="PANTHER" id="PTHR11736">
    <property type="entry name" value="MELANOMA-ASSOCIATED ANTIGEN MAGE ANTIGEN"/>
    <property type="match status" value="1"/>
</dbReference>
<dbReference type="EMBL" id="JH816363">
    <property type="protein sequence ID" value="EKC40974.1"/>
    <property type="molecule type" value="Genomic_DNA"/>
</dbReference>
<organism evidence="2">
    <name type="scientific">Magallana gigas</name>
    <name type="common">Pacific oyster</name>
    <name type="synonym">Crassostrea gigas</name>
    <dbReference type="NCBI Taxonomy" id="29159"/>
    <lineage>
        <taxon>Eukaryota</taxon>
        <taxon>Metazoa</taxon>
        <taxon>Spiralia</taxon>
        <taxon>Lophotrochozoa</taxon>
        <taxon>Mollusca</taxon>
        <taxon>Bivalvia</taxon>
        <taxon>Autobranchia</taxon>
        <taxon>Pteriomorphia</taxon>
        <taxon>Ostreida</taxon>
        <taxon>Ostreoidea</taxon>
        <taxon>Ostreidae</taxon>
        <taxon>Magallana</taxon>
    </lineage>
</organism>
<feature type="compositionally biased region" description="Basic and acidic residues" evidence="1">
    <location>
        <begin position="1"/>
        <end position="12"/>
    </location>
</feature>
<dbReference type="Pfam" id="PF01454">
    <property type="entry name" value="MAGE"/>
    <property type="match status" value="1"/>
</dbReference>
<reference evidence="2" key="1">
    <citation type="journal article" date="2012" name="Nature">
        <title>The oyster genome reveals stress adaptation and complexity of shell formation.</title>
        <authorList>
            <person name="Zhang G."/>
            <person name="Fang X."/>
            <person name="Guo X."/>
            <person name="Li L."/>
            <person name="Luo R."/>
            <person name="Xu F."/>
            <person name="Yang P."/>
            <person name="Zhang L."/>
            <person name="Wang X."/>
            <person name="Qi H."/>
            <person name="Xiong Z."/>
            <person name="Que H."/>
            <person name="Xie Y."/>
            <person name="Holland P.W."/>
            <person name="Paps J."/>
            <person name="Zhu Y."/>
            <person name="Wu F."/>
            <person name="Chen Y."/>
            <person name="Wang J."/>
            <person name="Peng C."/>
            <person name="Meng J."/>
            <person name="Yang L."/>
            <person name="Liu J."/>
            <person name="Wen B."/>
            <person name="Zhang N."/>
            <person name="Huang Z."/>
            <person name="Zhu Q."/>
            <person name="Feng Y."/>
            <person name="Mount A."/>
            <person name="Hedgecock D."/>
            <person name="Xu Z."/>
            <person name="Liu Y."/>
            <person name="Domazet-Loso T."/>
            <person name="Du Y."/>
            <person name="Sun X."/>
            <person name="Zhang S."/>
            <person name="Liu B."/>
            <person name="Cheng P."/>
            <person name="Jiang X."/>
            <person name="Li J."/>
            <person name="Fan D."/>
            <person name="Wang W."/>
            <person name="Fu W."/>
            <person name="Wang T."/>
            <person name="Wang B."/>
            <person name="Zhang J."/>
            <person name="Peng Z."/>
            <person name="Li Y."/>
            <person name="Li N."/>
            <person name="Wang J."/>
            <person name="Chen M."/>
            <person name="He Y."/>
            <person name="Tan F."/>
            <person name="Song X."/>
            <person name="Zheng Q."/>
            <person name="Huang R."/>
            <person name="Yang H."/>
            <person name="Du X."/>
            <person name="Chen L."/>
            <person name="Yang M."/>
            <person name="Gaffney P.M."/>
            <person name="Wang S."/>
            <person name="Luo L."/>
            <person name="She Z."/>
            <person name="Ming Y."/>
            <person name="Huang W."/>
            <person name="Zhang S."/>
            <person name="Huang B."/>
            <person name="Zhang Y."/>
            <person name="Qu T."/>
            <person name="Ni P."/>
            <person name="Miao G."/>
            <person name="Wang J."/>
            <person name="Wang Q."/>
            <person name="Steinberg C.E."/>
            <person name="Wang H."/>
            <person name="Li N."/>
            <person name="Qian L."/>
            <person name="Zhang G."/>
            <person name="Li Y."/>
            <person name="Yang H."/>
            <person name="Liu X."/>
            <person name="Wang J."/>
            <person name="Yin Y."/>
            <person name="Wang J."/>
        </authorList>
    </citation>
    <scope>NUCLEOTIDE SEQUENCE [LARGE SCALE GENOMIC DNA]</scope>
    <source>
        <strain evidence="2">05x7-T-G4-1.051#20</strain>
    </source>
</reference>
<dbReference type="FunFam" id="1.10.10.1210:FF:000001">
    <property type="entry name" value="melanoma-associated antigen D1"/>
    <property type="match status" value="1"/>
</dbReference>
<name>K1RBD3_MAGGI</name>
<dbReference type="Gene3D" id="1.10.10.1200">
    <property type="entry name" value="MAGE homology domain, winged helix WH1 motif"/>
    <property type="match status" value="1"/>
</dbReference>
<evidence type="ECO:0000313" key="2">
    <source>
        <dbReference type="EMBL" id="EKC40974.1"/>
    </source>
</evidence>
<protein>
    <submittedName>
        <fullName evidence="2">Melanoma-associated antigen G1</fullName>
    </submittedName>
</protein>
<dbReference type="InParanoid" id="K1RBD3"/>
<dbReference type="AlphaFoldDB" id="K1RBD3"/>
<dbReference type="InterPro" id="IPR002190">
    <property type="entry name" value="MHD_dom"/>
</dbReference>
<dbReference type="KEGG" id="crg:105328542"/>
<dbReference type="SMART" id="SM01373">
    <property type="entry name" value="MAGE"/>
    <property type="match status" value="1"/>
</dbReference>
<dbReference type="GO" id="GO:0005634">
    <property type="term" value="C:nucleus"/>
    <property type="evidence" value="ECO:0007669"/>
    <property type="project" value="TreeGrafter"/>
</dbReference>
<evidence type="ECO:0000256" key="1">
    <source>
        <dbReference type="SAM" id="MobiDB-lite"/>
    </source>
</evidence>
<dbReference type="PROSITE" id="PS50838">
    <property type="entry name" value="MAGE"/>
    <property type="match status" value="1"/>
</dbReference>
<gene>
    <name evidence="2" type="ORF">CGI_10028699</name>
</gene>
<dbReference type="HOGENOM" id="CLU_039582_2_1_1"/>
<dbReference type="PANTHER" id="PTHR11736:SF14">
    <property type="entry name" value="NSE3 HOMOLOG, SMC5-SMC6 COMPLEX COMPONENT"/>
    <property type="match status" value="1"/>
</dbReference>
<feature type="compositionally biased region" description="Basic and acidic residues" evidence="1">
    <location>
        <begin position="24"/>
        <end position="35"/>
    </location>
</feature>
<dbReference type="Gene3D" id="1.10.10.1210">
    <property type="entry name" value="MAGE homology domain, winged helix WH2 motif"/>
    <property type="match status" value="1"/>
</dbReference>
<feature type="compositionally biased region" description="Polar residues" evidence="1">
    <location>
        <begin position="13"/>
        <end position="22"/>
    </location>
</feature>
<dbReference type="OrthoDB" id="205198at2759"/>
<dbReference type="FunCoup" id="K1RBD3">
    <property type="interactions" value="424"/>
</dbReference>